<dbReference type="AlphaFoldDB" id="A0A915KDK5"/>
<keyword evidence="1" id="KW-1185">Reference proteome</keyword>
<evidence type="ECO:0000313" key="1">
    <source>
        <dbReference type="Proteomes" id="UP000887565"/>
    </source>
</evidence>
<organism evidence="1 2">
    <name type="scientific">Romanomermis culicivorax</name>
    <name type="common">Nematode worm</name>
    <dbReference type="NCBI Taxonomy" id="13658"/>
    <lineage>
        <taxon>Eukaryota</taxon>
        <taxon>Metazoa</taxon>
        <taxon>Ecdysozoa</taxon>
        <taxon>Nematoda</taxon>
        <taxon>Enoplea</taxon>
        <taxon>Dorylaimia</taxon>
        <taxon>Mermithida</taxon>
        <taxon>Mermithoidea</taxon>
        <taxon>Mermithidae</taxon>
        <taxon>Romanomermis</taxon>
    </lineage>
</organism>
<reference evidence="2" key="1">
    <citation type="submission" date="2022-11" db="UniProtKB">
        <authorList>
            <consortium name="WormBaseParasite"/>
        </authorList>
    </citation>
    <scope>IDENTIFICATION</scope>
</reference>
<accession>A0A915KDK5</accession>
<protein>
    <submittedName>
        <fullName evidence="2">Uncharacterized protein</fullName>
    </submittedName>
</protein>
<dbReference type="Proteomes" id="UP000887565">
    <property type="component" value="Unplaced"/>
</dbReference>
<dbReference type="WBParaSite" id="nRc.2.0.1.t36146-RA">
    <property type="protein sequence ID" value="nRc.2.0.1.t36146-RA"/>
    <property type="gene ID" value="nRc.2.0.1.g36146"/>
</dbReference>
<name>A0A915KDK5_ROMCU</name>
<evidence type="ECO:0000313" key="2">
    <source>
        <dbReference type="WBParaSite" id="nRc.2.0.1.t36146-RA"/>
    </source>
</evidence>
<sequence>MIGKNDHQEACIIQKKNLFNVANALFIIFKKTLAATLLHRSFQNGWGIMSKDVSSITKEAIGLHTAYCWRSLKGVFN</sequence>
<proteinExistence type="predicted"/>